<dbReference type="Proteomes" id="UP000009235">
    <property type="component" value="Chromosome"/>
</dbReference>
<sequence>MDTASQPPVVFVHGIRLSSAAWGEHIRRLHAANHRAIAVDLPGHGKRRGQPFTVDGAIEAIYEGIDEVGGRALVVGHSLGGYMTIAAAARTPEKFAGLLIAGATAIPNRLFGLPFLAAHRLLLRLPDRGDRLSRSLLEKFAEPPLVEEMMQAGIATEVIPDVVREVTRFDVLAALRAYAGPVWFVNGRFDHFRAHERNFVATSANATRRVIPGAGHYLPASHTDAFAAIVKEAAATLTGTSTS</sequence>
<organism evidence="2 3">
    <name type="scientific">Hoyosella subflava (strain DSM 45089 / JCM 17490 / NBRC 109087 / DQS3-9A1)</name>
    <name type="common">Amycolicicoccus subflavus</name>
    <dbReference type="NCBI Taxonomy" id="443218"/>
    <lineage>
        <taxon>Bacteria</taxon>
        <taxon>Bacillati</taxon>
        <taxon>Actinomycetota</taxon>
        <taxon>Actinomycetes</taxon>
        <taxon>Mycobacteriales</taxon>
        <taxon>Hoyosellaceae</taxon>
        <taxon>Hoyosella</taxon>
    </lineage>
</organism>
<dbReference type="InterPro" id="IPR029058">
    <property type="entry name" value="AB_hydrolase_fold"/>
</dbReference>
<dbReference type="AlphaFoldDB" id="F6EEV9"/>
<dbReference type="EMBL" id="CP002786">
    <property type="protein sequence ID" value="AEF40909.1"/>
    <property type="molecule type" value="Genomic_DNA"/>
</dbReference>
<proteinExistence type="predicted"/>
<dbReference type="PANTHER" id="PTHR43689">
    <property type="entry name" value="HYDROLASE"/>
    <property type="match status" value="1"/>
</dbReference>
<dbReference type="KEGG" id="asd:AS9A_2462"/>
<dbReference type="Pfam" id="PF12697">
    <property type="entry name" value="Abhydrolase_6"/>
    <property type="match status" value="1"/>
</dbReference>
<dbReference type="GO" id="GO:0003824">
    <property type="term" value="F:catalytic activity"/>
    <property type="evidence" value="ECO:0007669"/>
    <property type="project" value="UniProtKB-ARBA"/>
</dbReference>
<dbReference type="STRING" id="443218.AS9A_2462"/>
<name>F6EEV9_HOYSD</name>
<dbReference type="OrthoDB" id="5431692at2"/>
<dbReference type="PANTHER" id="PTHR43689:SF8">
    <property type="entry name" value="ALPHA_BETA-HYDROLASES SUPERFAMILY PROTEIN"/>
    <property type="match status" value="1"/>
</dbReference>
<dbReference type="PRINTS" id="PR00111">
    <property type="entry name" value="ABHYDROLASE"/>
</dbReference>
<dbReference type="Gene3D" id="3.40.50.1820">
    <property type="entry name" value="alpha/beta hydrolase"/>
    <property type="match status" value="1"/>
</dbReference>
<reference evidence="2 3" key="1">
    <citation type="journal article" date="2011" name="J. Bacteriol.">
        <title>Complete genome sequence of Amycolicicoccus subflavus DQS3-9A1T, an actinomycete isolated from crude oil-polluted soil.</title>
        <authorList>
            <person name="Cai M."/>
            <person name="Chen W.M."/>
            <person name="Nie Y."/>
            <person name="Chi C.Q."/>
            <person name="Wang Y.N."/>
            <person name="Tang Y.Q."/>
            <person name="Li G.Y."/>
            <person name="Wu X.L."/>
        </authorList>
    </citation>
    <scope>NUCLEOTIDE SEQUENCE [LARGE SCALE GENOMIC DNA]</scope>
    <source>
        <strain evidence="3">DSM 45089 / DQS3-9A1</strain>
    </source>
</reference>
<dbReference type="InterPro" id="IPR000073">
    <property type="entry name" value="AB_hydrolase_1"/>
</dbReference>
<dbReference type="RefSeq" id="WP_013807258.1">
    <property type="nucleotide sequence ID" value="NC_015564.1"/>
</dbReference>
<accession>F6EEV9</accession>
<keyword evidence="3" id="KW-1185">Reference proteome</keyword>
<dbReference type="eggNOG" id="COG2267">
    <property type="taxonomic scope" value="Bacteria"/>
</dbReference>
<protein>
    <recommendedName>
        <fullName evidence="1">AB hydrolase-1 domain-containing protein</fullName>
    </recommendedName>
</protein>
<dbReference type="SUPFAM" id="SSF53474">
    <property type="entry name" value="alpha/beta-Hydrolases"/>
    <property type="match status" value="1"/>
</dbReference>
<dbReference type="HOGENOM" id="CLU_020336_50_4_11"/>
<gene>
    <name evidence="2" type="ordered locus">AS9A_2462</name>
</gene>
<evidence type="ECO:0000259" key="1">
    <source>
        <dbReference type="Pfam" id="PF12697"/>
    </source>
</evidence>
<feature type="domain" description="AB hydrolase-1" evidence="1">
    <location>
        <begin position="9"/>
        <end position="228"/>
    </location>
</feature>
<evidence type="ECO:0000313" key="3">
    <source>
        <dbReference type="Proteomes" id="UP000009235"/>
    </source>
</evidence>
<evidence type="ECO:0000313" key="2">
    <source>
        <dbReference type="EMBL" id="AEF40909.1"/>
    </source>
</evidence>